<reference evidence="2" key="1">
    <citation type="submission" date="2020-10" db="EMBL/GenBank/DDBJ databases">
        <authorList>
            <person name="Gilroy R."/>
        </authorList>
    </citation>
    <scope>NUCLEOTIDE SEQUENCE</scope>
    <source>
        <strain evidence="2">CHK180-2868</strain>
    </source>
</reference>
<dbReference type="Proteomes" id="UP000824250">
    <property type="component" value="Unassembled WGS sequence"/>
</dbReference>
<dbReference type="InterPro" id="IPR046577">
    <property type="entry name" value="DUF6637"/>
</dbReference>
<keyword evidence="1" id="KW-1133">Transmembrane helix</keyword>
<name>A0A9D1D3W8_9FIRM</name>
<organism evidence="2 3">
    <name type="scientific">Candidatus Copromonas faecavium</name>
    <name type="common">nom. illeg.</name>
    <dbReference type="NCBI Taxonomy" id="2840740"/>
    <lineage>
        <taxon>Bacteria</taxon>
        <taxon>Bacillati</taxon>
        <taxon>Bacillota</taxon>
        <taxon>Clostridia</taxon>
        <taxon>Lachnospirales</taxon>
        <taxon>Lachnospiraceae</taxon>
        <taxon>Candidatus Copromonas (nom. illeg.)</taxon>
    </lineage>
</organism>
<accession>A0A9D1D3W8</accession>
<sequence length="102" mass="11467">MAVNERRRKVRSESAALDLLHIAVGIAVVLMAVFSFLNPERNMICFPVIFFLAAVLNLAAGRSRFGGNRRDRKRRTGAVLQMSFGAALFVLFIISAISIWWR</sequence>
<feature type="transmembrane region" description="Helical" evidence="1">
    <location>
        <begin position="82"/>
        <end position="101"/>
    </location>
</feature>
<keyword evidence="1" id="KW-0472">Membrane</keyword>
<evidence type="ECO:0000313" key="3">
    <source>
        <dbReference type="Proteomes" id="UP000824250"/>
    </source>
</evidence>
<evidence type="ECO:0000256" key="1">
    <source>
        <dbReference type="SAM" id="Phobius"/>
    </source>
</evidence>
<dbReference type="EMBL" id="DVGC01000003">
    <property type="protein sequence ID" value="HIR04516.1"/>
    <property type="molecule type" value="Genomic_DNA"/>
</dbReference>
<gene>
    <name evidence="2" type="ORF">IAB28_00885</name>
</gene>
<keyword evidence="1" id="KW-0812">Transmembrane</keyword>
<proteinExistence type="predicted"/>
<comment type="caution">
    <text evidence="2">The sequence shown here is derived from an EMBL/GenBank/DDBJ whole genome shotgun (WGS) entry which is preliminary data.</text>
</comment>
<reference evidence="2" key="2">
    <citation type="journal article" date="2021" name="PeerJ">
        <title>Extensive microbial diversity within the chicken gut microbiome revealed by metagenomics and culture.</title>
        <authorList>
            <person name="Gilroy R."/>
            <person name="Ravi A."/>
            <person name="Getino M."/>
            <person name="Pursley I."/>
            <person name="Horton D.L."/>
            <person name="Alikhan N.F."/>
            <person name="Baker D."/>
            <person name="Gharbi K."/>
            <person name="Hall N."/>
            <person name="Watson M."/>
            <person name="Adriaenssens E.M."/>
            <person name="Foster-Nyarko E."/>
            <person name="Jarju S."/>
            <person name="Secka A."/>
            <person name="Antonio M."/>
            <person name="Oren A."/>
            <person name="Chaudhuri R.R."/>
            <person name="La Ragione R."/>
            <person name="Hildebrand F."/>
            <person name="Pallen M.J."/>
        </authorList>
    </citation>
    <scope>NUCLEOTIDE SEQUENCE</scope>
    <source>
        <strain evidence="2">CHK180-2868</strain>
    </source>
</reference>
<dbReference type="Pfam" id="PF20342">
    <property type="entry name" value="DUF6637"/>
    <property type="match status" value="1"/>
</dbReference>
<feature type="transmembrane region" description="Helical" evidence="1">
    <location>
        <begin position="43"/>
        <end position="61"/>
    </location>
</feature>
<evidence type="ECO:0000313" key="2">
    <source>
        <dbReference type="EMBL" id="HIR04516.1"/>
    </source>
</evidence>
<protein>
    <submittedName>
        <fullName evidence="2">Uncharacterized protein</fullName>
    </submittedName>
</protein>
<dbReference type="AlphaFoldDB" id="A0A9D1D3W8"/>
<feature type="transmembrane region" description="Helical" evidence="1">
    <location>
        <begin position="16"/>
        <end position="37"/>
    </location>
</feature>